<feature type="compositionally biased region" description="Low complexity" evidence="3">
    <location>
        <begin position="733"/>
        <end position="745"/>
    </location>
</feature>
<feature type="compositionally biased region" description="Polar residues" evidence="3">
    <location>
        <begin position="444"/>
        <end position="457"/>
    </location>
</feature>
<keyword evidence="1 2" id="KW-0694">RNA-binding</keyword>
<feature type="region of interest" description="Disordered" evidence="3">
    <location>
        <begin position="444"/>
        <end position="475"/>
    </location>
</feature>
<feature type="region of interest" description="Disordered" evidence="3">
    <location>
        <begin position="337"/>
        <end position="368"/>
    </location>
</feature>
<protein>
    <recommendedName>
        <fullName evidence="4">RRM domain-containing protein</fullName>
    </recommendedName>
</protein>
<name>A0AAD5H9S2_9CHLO</name>
<dbReference type="SUPFAM" id="SSF54928">
    <property type="entry name" value="RNA-binding domain, RBD"/>
    <property type="match status" value="3"/>
</dbReference>
<feature type="compositionally biased region" description="Pro residues" evidence="3">
    <location>
        <begin position="107"/>
        <end position="117"/>
    </location>
</feature>
<feature type="compositionally biased region" description="Low complexity" evidence="3">
    <location>
        <begin position="618"/>
        <end position="637"/>
    </location>
</feature>
<dbReference type="EMBL" id="JADXDR010000002">
    <property type="protein sequence ID" value="KAI7846425.1"/>
    <property type="molecule type" value="Genomic_DNA"/>
</dbReference>
<dbReference type="SMART" id="SM00360">
    <property type="entry name" value="RRM"/>
    <property type="match status" value="3"/>
</dbReference>
<feature type="domain" description="RRM" evidence="4">
    <location>
        <begin position="170"/>
        <end position="247"/>
    </location>
</feature>
<evidence type="ECO:0000256" key="2">
    <source>
        <dbReference type="PROSITE-ProRule" id="PRU00176"/>
    </source>
</evidence>
<feature type="region of interest" description="Disordered" evidence="3">
    <location>
        <begin position="97"/>
        <end position="171"/>
    </location>
</feature>
<gene>
    <name evidence="5" type="ORF">COHA_000038</name>
</gene>
<feature type="region of interest" description="Disordered" evidence="3">
    <location>
        <begin position="235"/>
        <end position="325"/>
    </location>
</feature>
<dbReference type="AlphaFoldDB" id="A0AAD5H9S2"/>
<feature type="compositionally biased region" description="Low complexity" evidence="3">
    <location>
        <begin position="254"/>
        <end position="300"/>
    </location>
</feature>
<dbReference type="PANTHER" id="PTHR10352">
    <property type="entry name" value="EUKARYOTIC TRANSLATION INITIATION FACTOR 3 SUBUNIT G"/>
    <property type="match status" value="1"/>
</dbReference>
<accession>A0AAD5H9S2</accession>
<dbReference type="InterPro" id="IPR035979">
    <property type="entry name" value="RBD_domain_sf"/>
</dbReference>
<keyword evidence="6" id="KW-1185">Reference proteome</keyword>
<dbReference type="Pfam" id="PF00076">
    <property type="entry name" value="RRM_1"/>
    <property type="match status" value="2"/>
</dbReference>
<reference evidence="5" key="1">
    <citation type="submission" date="2020-11" db="EMBL/GenBank/DDBJ databases">
        <title>Chlorella ohadii genome sequencing and assembly.</title>
        <authorList>
            <person name="Murik O."/>
            <person name="Treves H."/>
            <person name="Kedem I."/>
            <person name="Shotland Y."/>
            <person name="Kaplan A."/>
        </authorList>
    </citation>
    <scope>NUCLEOTIDE SEQUENCE</scope>
    <source>
        <strain evidence="5">1</strain>
    </source>
</reference>
<dbReference type="PROSITE" id="PS50102">
    <property type="entry name" value="RRM"/>
    <property type="match status" value="2"/>
</dbReference>
<evidence type="ECO:0000313" key="6">
    <source>
        <dbReference type="Proteomes" id="UP001205105"/>
    </source>
</evidence>
<dbReference type="InterPro" id="IPR012677">
    <property type="entry name" value="Nucleotide-bd_a/b_plait_sf"/>
</dbReference>
<evidence type="ECO:0000256" key="1">
    <source>
        <dbReference type="ARBA" id="ARBA00022884"/>
    </source>
</evidence>
<feature type="compositionally biased region" description="Low complexity" evidence="3">
    <location>
        <begin position="97"/>
        <end position="106"/>
    </location>
</feature>
<feature type="compositionally biased region" description="Low complexity" evidence="3">
    <location>
        <begin position="347"/>
        <end position="366"/>
    </location>
</feature>
<dbReference type="GO" id="GO:0003723">
    <property type="term" value="F:RNA binding"/>
    <property type="evidence" value="ECO:0007669"/>
    <property type="project" value="UniProtKB-UniRule"/>
</dbReference>
<feature type="domain" description="RRM" evidence="4">
    <location>
        <begin position="367"/>
        <end position="444"/>
    </location>
</feature>
<dbReference type="Gene3D" id="3.30.70.330">
    <property type="match status" value="3"/>
</dbReference>
<dbReference type="Proteomes" id="UP001205105">
    <property type="component" value="Unassembled WGS sequence"/>
</dbReference>
<comment type="caution">
    <text evidence="5">The sequence shown here is derived from an EMBL/GenBank/DDBJ whole genome shotgun (WGS) entry which is preliminary data.</text>
</comment>
<dbReference type="InterPro" id="IPR000504">
    <property type="entry name" value="RRM_dom"/>
</dbReference>
<sequence length="788" mass="81216">MPPSVASPTARASPTAPAYVVRVQGLPWDIHAEQLQQQAAAAFGDVLTAEVDPSESDTPTRTGTVAFASQDAAVRAAAHWQGACELGEAITAQLVAPPGPQQQQQEPQPPPQQPTLLPPQTSSAPQQQQQPPRQQQAAQQPPWPQQQEKADVPPQHAPRSPLRRRPAPKPAIVVRGLLPTTTAETLYAAFGSAGHIRRLRLVTDAEGHSAGVAFITFQTAEAVRRALQRGEGIVIDGARPTVGPAHREADPEEQAQQAQQAAGESQQPVAPEQRVQQPQQQPARHQQQAQQQVQHAQQAPSLAGPSQLQAPRRGSFSGLPAGGTGWEVHLQRAGSSPALSGLGGGPPSATGSLGTLSSSAGEASSTDTLFARPLAPEVDESALREFIGEHAGVLSIRILRLPDGTSRGCGFVRFAEHSQARLVLQALNGAQLFGRTLRLSWAHQRQPQHSPSPSLETISRPRSFGASSSGDFSPTAPRLSAGAAIGMVPMLAASPGYPAAPIMMSPVYWQAGGMYAAPAVPAMPPGSPIPGSPIPGSPVIGSPYQFAQPMAGFAALPPMALAPPALPLDAASPVQQGWAVQQQQVQQQWPPHWQPMPQAAAGGGSGVPWPPPASLQFGQQPAAPSWQWQAQQPGAPSFFWDGTTVPRGAAPAAARSPAVAPAPQAVGSPSSGGEASVGSAVGAVRTSASSAEEGPSPRQWQGQQASEGRPSSSPPGSPTPDERSGDLGTALRSSSGGTSAQPSSSHLLAPEAEEQPAGLQDAAAAEGTAAADDEVEAAAGGIERLCIG</sequence>
<feature type="compositionally biased region" description="Low complexity" evidence="3">
    <location>
        <begin position="118"/>
        <end position="140"/>
    </location>
</feature>
<proteinExistence type="predicted"/>
<evidence type="ECO:0000259" key="4">
    <source>
        <dbReference type="PROSITE" id="PS50102"/>
    </source>
</evidence>
<feature type="compositionally biased region" description="Low complexity" evidence="3">
    <location>
        <begin position="645"/>
        <end position="691"/>
    </location>
</feature>
<evidence type="ECO:0000313" key="5">
    <source>
        <dbReference type="EMBL" id="KAI7846425.1"/>
    </source>
</evidence>
<feature type="region of interest" description="Disordered" evidence="3">
    <location>
        <begin position="595"/>
        <end position="775"/>
    </location>
</feature>
<evidence type="ECO:0000256" key="3">
    <source>
        <dbReference type="SAM" id="MobiDB-lite"/>
    </source>
</evidence>
<feature type="compositionally biased region" description="Low complexity" evidence="3">
    <location>
        <begin position="761"/>
        <end position="770"/>
    </location>
</feature>
<dbReference type="CDD" id="cd00590">
    <property type="entry name" value="RRM_SF"/>
    <property type="match status" value="2"/>
</dbReference>
<organism evidence="5 6">
    <name type="scientific">Chlorella ohadii</name>
    <dbReference type="NCBI Taxonomy" id="2649997"/>
    <lineage>
        <taxon>Eukaryota</taxon>
        <taxon>Viridiplantae</taxon>
        <taxon>Chlorophyta</taxon>
        <taxon>core chlorophytes</taxon>
        <taxon>Trebouxiophyceae</taxon>
        <taxon>Chlorellales</taxon>
        <taxon>Chlorellaceae</taxon>
        <taxon>Chlorella clade</taxon>
        <taxon>Chlorella</taxon>
    </lineage>
</organism>